<reference evidence="5 6" key="1">
    <citation type="journal article" date="2019" name="Int. J. Syst. Evol. Microbiol.">
        <title>The Global Catalogue of Microorganisms (GCM) 10K type strain sequencing project: providing services to taxonomists for standard genome sequencing and annotation.</title>
        <authorList>
            <consortium name="The Broad Institute Genomics Platform"/>
            <consortium name="The Broad Institute Genome Sequencing Center for Infectious Disease"/>
            <person name="Wu L."/>
            <person name="Ma J."/>
        </authorList>
    </citation>
    <scope>NUCLEOTIDE SEQUENCE [LARGE SCALE GENOMIC DNA]</scope>
    <source>
        <strain evidence="5 6">JCM 16026</strain>
    </source>
</reference>
<dbReference type="SUPFAM" id="SSF46785">
    <property type="entry name" value="Winged helix' DNA-binding domain"/>
    <property type="match status" value="1"/>
</dbReference>
<evidence type="ECO:0000313" key="6">
    <source>
        <dbReference type="Proteomes" id="UP001501599"/>
    </source>
</evidence>
<dbReference type="Pfam" id="PF08220">
    <property type="entry name" value="HTH_DeoR"/>
    <property type="match status" value="1"/>
</dbReference>
<dbReference type="Proteomes" id="UP001501599">
    <property type="component" value="Unassembled WGS sequence"/>
</dbReference>
<keyword evidence="3" id="KW-0804">Transcription</keyword>
<keyword evidence="1" id="KW-0805">Transcription regulation</keyword>
<dbReference type="InterPro" id="IPR050313">
    <property type="entry name" value="Carb_Metab_HTH_regulators"/>
</dbReference>
<proteinExistence type="predicted"/>
<gene>
    <name evidence="5" type="ORF">GCM10009846_16970</name>
</gene>
<dbReference type="InterPro" id="IPR014036">
    <property type="entry name" value="DeoR-like_C"/>
</dbReference>
<dbReference type="InterPro" id="IPR018356">
    <property type="entry name" value="Tscrpt_reg_HTH_DeoR_CS"/>
</dbReference>
<sequence length="270" mass="28289">MVHVPLATDRRDRILDLLRRQRAVRISELADDFGVSPMTVRRDIEALEADGVVERVHGGARLPLLHEQAEPEPQQKALLQPGEKHAIARAAADLVVPGTAIGIGSGTTTLELARVLAEREDLDGLTVVTNAPAVADVLGGVEAVTVILIGGVRTISGALVGPIATSGIRQLNLHTLVIGCHGIDPERGATAPNLLEAEANRAFMAQAATTVVLADATKWGVAGLATFAPFDEIDVLVTDDALADAHVGTLAEQVERVLLVEPATGSVRRA</sequence>
<comment type="caution">
    <text evidence="5">The sequence shown here is derived from an EMBL/GenBank/DDBJ whole genome shotgun (WGS) entry which is preliminary data.</text>
</comment>
<dbReference type="PROSITE" id="PS51000">
    <property type="entry name" value="HTH_DEOR_2"/>
    <property type="match status" value="1"/>
</dbReference>
<protein>
    <submittedName>
        <fullName evidence="5">DeoR/GlpR family DNA-binding transcription regulator</fullName>
    </submittedName>
</protein>
<dbReference type="InterPro" id="IPR037171">
    <property type="entry name" value="NagB/RpiA_transferase-like"/>
</dbReference>
<accession>A0ABN3AR59</accession>
<dbReference type="Gene3D" id="3.40.50.1360">
    <property type="match status" value="1"/>
</dbReference>
<evidence type="ECO:0000259" key="4">
    <source>
        <dbReference type="PROSITE" id="PS51000"/>
    </source>
</evidence>
<dbReference type="InterPro" id="IPR036388">
    <property type="entry name" value="WH-like_DNA-bd_sf"/>
</dbReference>
<keyword evidence="2 5" id="KW-0238">DNA-binding</keyword>
<feature type="domain" description="HTH deoR-type" evidence="4">
    <location>
        <begin position="7"/>
        <end position="62"/>
    </location>
</feature>
<dbReference type="Gene3D" id="1.10.10.10">
    <property type="entry name" value="Winged helix-like DNA-binding domain superfamily/Winged helix DNA-binding domain"/>
    <property type="match status" value="1"/>
</dbReference>
<dbReference type="PANTHER" id="PTHR30363:SF44">
    <property type="entry name" value="AGA OPERON TRANSCRIPTIONAL REPRESSOR-RELATED"/>
    <property type="match status" value="1"/>
</dbReference>
<dbReference type="PROSITE" id="PS00894">
    <property type="entry name" value="HTH_DEOR_1"/>
    <property type="match status" value="1"/>
</dbReference>
<keyword evidence="6" id="KW-1185">Reference proteome</keyword>
<dbReference type="PRINTS" id="PR00037">
    <property type="entry name" value="HTHLACR"/>
</dbReference>
<organism evidence="5 6">
    <name type="scientific">Agrococcus versicolor</name>
    <dbReference type="NCBI Taxonomy" id="501482"/>
    <lineage>
        <taxon>Bacteria</taxon>
        <taxon>Bacillati</taxon>
        <taxon>Actinomycetota</taxon>
        <taxon>Actinomycetes</taxon>
        <taxon>Micrococcales</taxon>
        <taxon>Microbacteriaceae</taxon>
        <taxon>Agrococcus</taxon>
    </lineage>
</organism>
<dbReference type="SMART" id="SM00420">
    <property type="entry name" value="HTH_DEOR"/>
    <property type="match status" value="1"/>
</dbReference>
<evidence type="ECO:0000256" key="3">
    <source>
        <dbReference type="ARBA" id="ARBA00023163"/>
    </source>
</evidence>
<name>A0ABN3AR59_9MICO</name>
<dbReference type="InterPro" id="IPR036390">
    <property type="entry name" value="WH_DNA-bd_sf"/>
</dbReference>
<dbReference type="PANTHER" id="PTHR30363">
    <property type="entry name" value="HTH-TYPE TRANSCRIPTIONAL REGULATOR SRLR-RELATED"/>
    <property type="match status" value="1"/>
</dbReference>
<evidence type="ECO:0000256" key="1">
    <source>
        <dbReference type="ARBA" id="ARBA00023015"/>
    </source>
</evidence>
<dbReference type="EMBL" id="BAAAQT010000006">
    <property type="protein sequence ID" value="GAA2173754.1"/>
    <property type="molecule type" value="Genomic_DNA"/>
</dbReference>
<dbReference type="RefSeq" id="WP_344342665.1">
    <property type="nucleotide sequence ID" value="NZ_BAAAQT010000006.1"/>
</dbReference>
<dbReference type="SMART" id="SM01134">
    <property type="entry name" value="DeoRC"/>
    <property type="match status" value="1"/>
</dbReference>
<dbReference type="GO" id="GO:0003677">
    <property type="term" value="F:DNA binding"/>
    <property type="evidence" value="ECO:0007669"/>
    <property type="project" value="UniProtKB-KW"/>
</dbReference>
<dbReference type="SUPFAM" id="SSF100950">
    <property type="entry name" value="NagB/RpiA/CoA transferase-like"/>
    <property type="match status" value="1"/>
</dbReference>
<dbReference type="Pfam" id="PF00455">
    <property type="entry name" value="DeoRC"/>
    <property type="match status" value="1"/>
</dbReference>
<evidence type="ECO:0000313" key="5">
    <source>
        <dbReference type="EMBL" id="GAA2173754.1"/>
    </source>
</evidence>
<dbReference type="InterPro" id="IPR001034">
    <property type="entry name" value="DeoR_HTH"/>
</dbReference>
<evidence type="ECO:0000256" key="2">
    <source>
        <dbReference type="ARBA" id="ARBA00023125"/>
    </source>
</evidence>